<organism evidence="1 2">
    <name type="scientific">Solanum tuberosum</name>
    <name type="common">Potato</name>
    <dbReference type="NCBI Taxonomy" id="4113"/>
    <lineage>
        <taxon>Eukaryota</taxon>
        <taxon>Viridiplantae</taxon>
        <taxon>Streptophyta</taxon>
        <taxon>Embryophyta</taxon>
        <taxon>Tracheophyta</taxon>
        <taxon>Spermatophyta</taxon>
        <taxon>Magnoliopsida</taxon>
        <taxon>eudicotyledons</taxon>
        <taxon>Gunneridae</taxon>
        <taxon>Pentapetalae</taxon>
        <taxon>asterids</taxon>
        <taxon>lamiids</taxon>
        <taxon>Solanales</taxon>
        <taxon>Solanaceae</taxon>
        <taxon>Solanoideae</taxon>
        <taxon>Solaneae</taxon>
        <taxon>Solanum</taxon>
    </lineage>
</organism>
<keyword evidence="2" id="KW-1185">Reference proteome</keyword>
<reference evidence="1 2" key="1">
    <citation type="journal article" date="2021" name="bioRxiv">
        <title>Chromosome-scale and haplotype-resolved genome assembly of a tetraploid potato cultivar.</title>
        <authorList>
            <person name="Sun H."/>
            <person name="Jiao W.-B."/>
            <person name="Krause K."/>
            <person name="Campoy J.A."/>
            <person name="Goel M."/>
            <person name="Folz-Donahue K."/>
            <person name="Kukat C."/>
            <person name="Huettel B."/>
            <person name="Schneeberger K."/>
        </authorList>
    </citation>
    <scope>NUCLEOTIDE SEQUENCE [LARGE SCALE GENOMIC DNA]</scope>
    <source>
        <strain evidence="1">SolTubOtavaFocal</strain>
        <tissue evidence="1">Leaves</tissue>
    </source>
</reference>
<dbReference type="EMBL" id="JAIVGD010000013">
    <property type="protein sequence ID" value="KAH0761107.1"/>
    <property type="molecule type" value="Genomic_DNA"/>
</dbReference>
<gene>
    <name evidence="1" type="ORF">KY290_017180</name>
</gene>
<accession>A0ABQ7VCU3</accession>
<evidence type="ECO:0000313" key="2">
    <source>
        <dbReference type="Proteomes" id="UP000826656"/>
    </source>
</evidence>
<protein>
    <submittedName>
        <fullName evidence="1">Uncharacterized protein</fullName>
    </submittedName>
</protein>
<sequence length="115" mass="13229">MVLTYKQPLTEPTVNVDRRMARTGNLLHPSFDPMHITPSTSSNAGGPWVISSQFPAPNVSAKHLSKDEMYYTVNVLQRFNWRLFGKKQTLKSKLFEVQFSVPVTLFRHCPCWFIS</sequence>
<name>A0ABQ7VCU3_SOLTU</name>
<proteinExistence type="predicted"/>
<comment type="caution">
    <text evidence="1">The sequence shown here is derived from an EMBL/GenBank/DDBJ whole genome shotgun (WGS) entry which is preliminary data.</text>
</comment>
<evidence type="ECO:0000313" key="1">
    <source>
        <dbReference type="EMBL" id="KAH0761107.1"/>
    </source>
</evidence>
<dbReference type="Proteomes" id="UP000826656">
    <property type="component" value="Unassembled WGS sequence"/>
</dbReference>